<keyword evidence="1" id="KW-1133">Transmembrane helix</keyword>
<reference evidence="2" key="1">
    <citation type="journal article" date="2020" name="Nature">
        <title>Giant virus diversity and host interactions through global metagenomics.</title>
        <authorList>
            <person name="Schulz F."/>
            <person name="Roux S."/>
            <person name="Paez-Espino D."/>
            <person name="Jungbluth S."/>
            <person name="Walsh D.A."/>
            <person name="Denef V.J."/>
            <person name="McMahon K.D."/>
            <person name="Konstantinidis K.T."/>
            <person name="Eloe-Fadrosh E.A."/>
            <person name="Kyrpides N.C."/>
            <person name="Woyke T."/>
        </authorList>
    </citation>
    <scope>NUCLEOTIDE SEQUENCE</scope>
    <source>
        <strain evidence="2">GVMAG-M-3300018080-19</strain>
    </source>
</reference>
<keyword evidence="1" id="KW-0812">Transmembrane</keyword>
<feature type="transmembrane region" description="Helical" evidence="1">
    <location>
        <begin position="41"/>
        <end position="62"/>
    </location>
</feature>
<accession>A0A6C0BN27</accession>
<organism evidence="2">
    <name type="scientific">viral metagenome</name>
    <dbReference type="NCBI Taxonomy" id="1070528"/>
    <lineage>
        <taxon>unclassified sequences</taxon>
        <taxon>metagenomes</taxon>
        <taxon>organismal metagenomes</taxon>
    </lineage>
</organism>
<feature type="transmembrane region" description="Helical" evidence="1">
    <location>
        <begin position="69"/>
        <end position="88"/>
    </location>
</feature>
<dbReference type="AlphaFoldDB" id="A0A6C0BN27"/>
<sequence>MNLNWVFTTIFAYFFFAVITSVLTIVSYYNSCEAVRGEDKTHVVLMMLANMIIPFVTFFVFVRYDSVKFVAAITFILLMAMAILNVVVIADKFKGQYTSWLYFAIGLNATLIAFATFLFIFALVIKYKSWNEAWHADRIRKLEGLSKAQNSSVSSEIEQSLKFLSSPRGTEMLKSLSPSQRNNVITALTSASSRVKS</sequence>
<evidence type="ECO:0000313" key="2">
    <source>
        <dbReference type="EMBL" id="QHS93586.1"/>
    </source>
</evidence>
<name>A0A6C0BN27_9ZZZZ</name>
<proteinExistence type="predicted"/>
<feature type="transmembrane region" description="Helical" evidence="1">
    <location>
        <begin position="7"/>
        <end position="29"/>
    </location>
</feature>
<evidence type="ECO:0000256" key="1">
    <source>
        <dbReference type="SAM" id="Phobius"/>
    </source>
</evidence>
<protein>
    <submittedName>
        <fullName evidence="2">Uncharacterized protein</fullName>
    </submittedName>
</protein>
<dbReference type="EMBL" id="MN739207">
    <property type="protein sequence ID" value="QHS93586.1"/>
    <property type="molecule type" value="Genomic_DNA"/>
</dbReference>
<keyword evidence="1" id="KW-0472">Membrane</keyword>
<feature type="transmembrane region" description="Helical" evidence="1">
    <location>
        <begin position="100"/>
        <end position="125"/>
    </location>
</feature>